<dbReference type="PROSITE" id="PS01187">
    <property type="entry name" value="EGF_CA"/>
    <property type="match status" value="3"/>
</dbReference>
<keyword evidence="13" id="KW-0424">Laminin EGF-like domain</keyword>
<dbReference type="FunFam" id="2.10.25.10:FF:000240">
    <property type="entry name" value="Vitamin K-dependent protein S"/>
    <property type="match status" value="1"/>
</dbReference>
<dbReference type="SMART" id="SM00180">
    <property type="entry name" value="EGF_Lam"/>
    <property type="match status" value="8"/>
</dbReference>
<evidence type="ECO:0000256" key="6">
    <source>
        <dbReference type="ARBA" id="ARBA00022737"/>
    </source>
</evidence>
<reference evidence="17" key="1">
    <citation type="thesis" date="2021" institute="BYU ScholarsArchive" country="Provo, UT, USA">
        <title>Applications of and Algorithms for Genome Assembly and Genomic Analyses with an Emphasis on Marine Teleosts.</title>
        <authorList>
            <person name="Pickett B.D."/>
        </authorList>
    </citation>
    <scope>NUCLEOTIDE SEQUENCE</scope>
    <source>
        <strain evidence="17">HI-2016</strain>
    </source>
</reference>
<dbReference type="InterPro" id="IPR000152">
    <property type="entry name" value="EGF-type_Asp/Asn_hydroxyl_site"/>
</dbReference>
<dbReference type="PRINTS" id="PR00011">
    <property type="entry name" value="EGFLAMININ"/>
</dbReference>
<dbReference type="FunFam" id="2.170.300.10:FF:000041">
    <property type="entry name" value="Tyrosine protein kinase receptor tie-1, putative"/>
    <property type="match status" value="3"/>
</dbReference>
<dbReference type="GO" id="GO:0016020">
    <property type="term" value="C:membrane"/>
    <property type="evidence" value="ECO:0007669"/>
    <property type="project" value="UniProtKB-SubCell"/>
</dbReference>
<evidence type="ECO:0000313" key="18">
    <source>
        <dbReference type="Proteomes" id="UP000824540"/>
    </source>
</evidence>
<evidence type="ECO:0000256" key="8">
    <source>
        <dbReference type="ARBA" id="ARBA00023136"/>
    </source>
</evidence>
<dbReference type="InterPro" id="IPR001881">
    <property type="entry name" value="EGF-like_Ca-bd_dom"/>
</dbReference>
<dbReference type="EMBL" id="JAFBMS010000004">
    <property type="protein sequence ID" value="KAG9352925.1"/>
    <property type="molecule type" value="Genomic_DNA"/>
</dbReference>
<dbReference type="GO" id="GO:0005509">
    <property type="term" value="F:calcium ion binding"/>
    <property type="evidence" value="ECO:0007669"/>
    <property type="project" value="InterPro"/>
</dbReference>
<dbReference type="SUPFAM" id="SSF57196">
    <property type="entry name" value="EGF/Laminin"/>
    <property type="match status" value="5"/>
</dbReference>
<dbReference type="Pfam" id="PF12662">
    <property type="entry name" value="cEGF"/>
    <property type="match status" value="1"/>
</dbReference>
<dbReference type="InterPro" id="IPR052108">
    <property type="entry name" value="MEGF/SIB"/>
</dbReference>
<dbReference type="Pfam" id="PF07974">
    <property type="entry name" value="EGF_2"/>
    <property type="match status" value="1"/>
</dbReference>
<feature type="domain" description="EGF-like" evidence="15">
    <location>
        <begin position="477"/>
        <end position="517"/>
    </location>
</feature>
<keyword evidence="7" id="KW-1133">Transmembrane helix</keyword>
<evidence type="ECO:0000256" key="12">
    <source>
        <dbReference type="PROSITE-ProRule" id="PRU00076"/>
    </source>
</evidence>
<keyword evidence="6" id="KW-0677">Repeat</keyword>
<evidence type="ECO:0000259" key="15">
    <source>
        <dbReference type="PROSITE" id="PS50026"/>
    </source>
</evidence>
<feature type="disulfide bond" evidence="12">
    <location>
        <begin position="1223"/>
        <end position="1232"/>
    </location>
</feature>
<dbReference type="PROSITE" id="PS00022">
    <property type="entry name" value="EGF_1"/>
    <property type="match status" value="7"/>
</dbReference>
<dbReference type="PROSITE" id="PS50027">
    <property type="entry name" value="EGF_LAM_2"/>
    <property type="match status" value="1"/>
</dbReference>
<dbReference type="InterPro" id="IPR026823">
    <property type="entry name" value="cEGF"/>
</dbReference>
<feature type="domain" description="EGF-like" evidence="15">
    <location>
        <begin position="1017"/>
        <end position="1048"/>
    </location>
</feature>
<feature type="domain" description="Laminin EGF-like" evidence="16">
    <location>
        <begin position="978"/>
        <end position="1018"/>
    </location>
</feature>
<dbReference type="FunFam" id="2.10.25.10:FF:000009">
    <property type="entry name" value="Low-density lipoprotein receptor isoform 1"/>
    <property type="match status" value="1"/>
</dbReference>
<dbReference type="SMART" id="SM00181">
    <property type="entry name" value="EGF"/>
    <property type="match status" value="19"/>
</dbReference>
<dbReference type="Gene3D" id="2.10.25.10">
    <property type="entry name" value="Laminin"/>
    <property type="match status" value="8"/>
</dbReference>
<dbReference type="CDD" id="cd00055">
    <property type="entry name" value="EGF_Lam"/>
    <property type="match status" value="2"/>
</dbReference>
<evidence type="ECO:0008006" key="19">
    <source>
        <dbReference type="Google" id="ProtNLM"/>
    </source>
</evidence>
<keyword evidence="10" id="KW-0675">Receptor</keyword>
<feature type="domain" description="EGF-like" evidence="15">
    <location>
        <begin position="1198"/>
        <end position="1233"/>
    </location>
</feature>
<dbReference type="InterPro" id="IPR000742">
    <property type="entry name" value="EGF"/>
</dbReference>
<keyword evidence="2 12" id="KW-0245">EGF-like domain</keyword>
<keyword evidence="11" id="KW-0325">Glycoprotein</keyword>
<dbReference type="Pfam" id="PF14670">
    <property type="entry name" value="FXa_inhibition"/>
    <property type="match status" value="5"/>
</dbReference>
<keyword evidence="8" id="KW-0472">Membrane</keyword>
<feature type="region of interest" description="Disordered" evidence="14">
    <location>
        <begin position="95"/>
        <end position="124"/>
    </location>
</feature>
<dbReference type="InterPro" id="IPR018097">
    <property type="entry name" value="EGF_Ca-bd_CS"/>
</dbReference>
<dbReference type="FunFam" id="2.10.25.10:FF:000037">
    <property type="entry name" value="Signal peptide, CUB domain and EGF-like domain-containing 2"/>
    <property type="match status" value="1"/>
</dbReference>
<evidence type="ECO:0000256" key="11">
    <source>
        <dbReference type="ARBA" id="ARBA00023180"/>
    </source>
</evidence>
<dbReference type="PROSITE" id="PS00010">
    <property type="entry name" value="ASX_HYDROXYL"/>
    <property type="match status" value="3"/>
</dbReference>
<evidence type="ECO:0000256" key="10">
    <source>
        <dbReference type="ARBA" id="ARBA00023170"/>
    </source>
</evidence>
<evidence type="ECO:0000256" key="5">
    <source>
        <dbReference type="ARBA" id="ARBA00022729"/>
    </source>
</evidence>
<comment type="caution">
    <text evidence="17">The sequence shown here is derived from an EMBL/GenBank/DDBJ whole genome shotgun (WGS) entry which is preliminary data.</text>
</comment>
<dbReference type="FunFam" id="2.10.25.10:FF:000005">
    <property type="entry name" value="Fibrillin 2"/>
    <property type="match status" value="1"/>
</dbReference>
<feature type="disulfide bond" evidence="13">
    <location>
        <begin position="994"/>
        <end position="1003"/>
    </location>
</feature>
<dbReference type="PROSITE" id="PS01186">
    <property type="entry name" value="EGF_2"/>
    <property type="match status" value="5"/>
</dbReference>
<name>A0A8T2PK72_9TELE</name>
<evidence type="ECO:0000256" key="2">
    <source>
        <dbReference type="ARBA" id="ARBA00022536"/>
    </source>
</evidence>
<dbReference type="Pfam" id="PF07645">
    <property type="entry name" value="EGF_CA"/>
    <property type="match status" value="1"/>
</dbReference>
<comment type="caution">
    <text evidence="12">Lacks conserved residue(s) required for the propagation of feature annotation.</text>
</comment>
<dbReference type="SMART" id="SM00179">
    <property type="entry name" value="EGF_CA"/>
    <property type="match status" value="8"/>
</dbReference>
<sequence>MLTLEEVQTFISNRVKSPEFDLGCAECGCGSSHGPVNLGPMCSDISFLRVVHRISDLTHPPPLPFMVQSPQPGGSPSNQLGQGLSPPQLDHCWEKINPSQNHTRDSSRRGPCFPPVTKRTDPRSTWGQQLAGIEVGGWGWGYRQALVCLKHGSTLCILLRGDFGPLLCCDSECSTSVAGTQSSAGSCETETMIRDCRFSAALRLTDSFNVNECEETNGGCEALCCNTIGSFYCKCPSGQELKEDGKTCQDVDECQVHNGGCQHRCVNTRGSYRCECNIGSRLHVDARTCIGSRVAQGVGGVGGMLNEAVSGTDDRCACTATRCVDRWLTMGTRVKERRGLSLYGLMEPCITARGSSAWVTELGQAEDVMHRPCLLQSVQSCGVSNGGCEQVCVQLNPAQFQCRCRHNYELAQDGKRCTCECTPPKILCAIHTVNAMHNPCSDKNGGCMHRCQNDGGRVRCDCHPGYRLAADGKACEDIDECQTGKASCAHGCRNTRGSFICTCDPGYELGADSRQCYRIEMEIVNSCETDNGGCSHHCQHSTAGPVCSCNHGYQLGGDSRTCVDVDECGAGKSCCEQDCTNYPGGYECYCRAGYRLSKDGCSCDDVDECLSDNGGCDHNCQNNAGSFQCLCHRGYRLDEDRRSCLPLEGAVEALGSAMEEPDRPLLQLTLLQDSSQGPGRYGDYEEEPVRLGDLLRAESSLTEKFVCLNHTFGHDCSLTCEDCSNGGGCTVGRDGCDCPSGWNGVICNQTCAEGTFGKNCSTPCKCKNGASCDPVTGFCRCPPGVSGELCQDGEVLSEMPAVRQTDAGTLFLCYAGCPKGLYGKHCNKKCNCANNGRCHRTYGACLCDPGLYGRFCHLQCPKWAFGPGCSEECRCVQQNTQECHRRHGTCICKPGYHGDTCKEECSVGFYGLGCKQKCKCPPGVLCNHVTGSCQPQCPAGRQGEDCSQGRCSPPEHQWQCSVTECTDGSFGVGCTQSCDCSGSPCDKVTGQCRCPAGTTGERCEKVCVDGYWGQGCKEVCPACENGGVCDKQNGTCHCPPGYMGRLCQNGVYCPLLYGPIRALEREREGERKRLLTAECSAVYSGRCHPVTGRCTCASGWTGHSCTKACDAGRWGVGCANTCDCRNSDGGCDAVTGQCLCEPGFTGTRCDQKCPQGSFGPGCRHQCQCDNQAACDHVSGACTCLPGWTGTFSCPQGFFGLECREKCVCLNGGRCDHLTGACLCSAGWVGLQCNLSSVHQLLIKQAEPCSQCSASNNRSKEDPNYLRLPQQCQLSPGERTVPVCTWLDWTQLPKR</sequence>
<dbReference type="GO" id="GO:0006897">
    <property type="term" value="P:endocytosis"/>
    <property type="evidence" value="ECO:0007669"/>
    <property type="project" value="UniProtKB-KW"/>
</dbReference>
<keyword evidence="5" id="KW-0732">Signal</keyword>
<dbReference type="InterPro" id="IPR049883">
    <property type="entry name" value="NOTCH1_EGF-like"/>
</dbReference>
<evidence type="ECO:0000256" key="7">
    <source>
        <dbReference type="ARBA" id="ARBA00022989"/>
    </source>
</evidence>
<keyword evidence="3" id="KW-0254">Endocytosis</keyword>
<proteinExistence type="predicted"/>
<feature type="disulfide bond" evidence="12">
    <location>
        <begin position="1038"/>
        <end position="1047"/>
    </location>
</feature>
<feature type="domain" description="EGF-like" evidence="15">
    <location>
        <begin position="756"/>
        <end position="791"/>
    </location>
</feature>
<keyword evidence="9 12" id="KW-1015">Disulfide bond</keyword>
<dbReference type="SUPFAM" id="SSF57184">
    <property type="entry name" value="Growth factor receptor domain"/>
    <property type="match status" value="1"/>
</dbReference>
<gene>
    <name evidence="17" type="ORF">JZ751_017501</name>
</gene>
<dbReference type="InterPro" id="IPR013111">
    <property type="entry name" value="EGF_extracell"/>
</dbReference>
<dbReference type="InterPro" id="IPR002049">
    <property type="entry name" value="LE_dom"/>
</dbReference>
<keyword evidence="18" id="KW-1185">Reference proteome</keyword>
<feature type="disulfide bond" evidence="12">
    <location>
        <begin position="781"/>
        <end position="790"/>
    </location>
</feature>
<organism evidence="17 18">
    <name type="scientific">Albula glossodonta</name>
    <name type="common">roundjaw bonefish</name>
    <dbReference type="NCBI Taxonomy" id="121402"/>
    <lineage>
        <taxon>Eukaryota</taxon>
        <taxon>Metazoa</taxon>
        <taxon>Chordata</taxon>
        <taxon>Craniata</taxon>
        <taxon>Vertebrata</taxon>
        <taxon>Euteleostomi</taxon>
        <taxon>Actinopterygii</taxon>
        <taxon>Neopterygii</taxon>
        <taxon>Teleostei</taxon>
        <taxon>Albuliformes</taxon>
        <taxon>Albulidae</taxon>
        <taxon>Albula</taxon>
    </lineage>
</organism>
<dbReference type="PANTHER" id="PTHR24035">
    <property type="entry name" value="MULTIPLE EPIDERMAL GROWTH FACTOR-LIKE DOMAINS PROTEIN"/>
    <property type="match status" value="1"/>
</dbReference>
<comment type="subcellular location">
    <subcellularLocation>
        <location evidence="1">Membrane</location>
        <topology evidence="1">Single-pass type I membrane protein</topology>
    </subcellularLocation>
</comment>
<evidence type="ECO:0000256" key="3">
    <source>
        <dbReference type="ARBA" id="ARBA00022583"/>
    </source>
</evidence>
<keyword evidence="4" id="KW-0812">Transmembrane</keyword>
<evidence type="ECO:0000259" key="16">
    <source>
        <dbReference type="PROSITE" id="PS50027"/>
    </source>
</evidence>
<evidence type="ECO:0000256" key="14">
    <source>
        <dbReference type="SAM" id="MobiDB-lite"/>
    </source>
</evidence>
<evidence type="ECO:0000256" key="13">
    <source>
        <dbReference type="PROSITE-ProRule" id="PRU00460"/>
    </source>
</evidence>
<protein>
    <recommendedName>
        <fullName evidence="19">Multiple epidermal growth factor-like domains protein 6</fullName>
    </recommendedName>
</protein>
<dbReference type="PANTHER" id="PTHR24035:SF137">
    <property type="entry name" value="MULTIPLE EPIDERMAL GROWTH FACTOR-LIKE DOMAINS PROTEIN 6"/>
    <property type="match status" value="1"/>
</dbReference>
<dbReference type="InterPro" id="IPR009030">
    <property type="entry name" value="Growth_fac_rcpt_cys_sf"/>
</dbReference>
<accession>A0A8T2PK72</accession>
<dbReference type="PROSITE" id="PS50026">
    <property type="entry name" value="EGF_3"/>
    <property type="match status" value="4"/>
</dbReference>
<dbReference type="Proteomes" id="UP000824540">
    <property type="component" value="Unassembled WGS sequence"/>
</dbReference>
<evidence type="ECO:0000256" key="9">
    <source>
        <dbReference type="ARBA" id="ARBA00023157"/>
    </source>
</evidence>
<dbReference type="Gene3D" id="2.170.300.10">
    <property type="entry name" value="Tie2 ligand-binding domain superfamily"/>
    <property type="match status" value="5"/>
</dbReference>
<evidence type="ECO:0000313" key="17">
    <source>
        <dbReference type="EMBL" id="KAG9352925.1"/>
    </source>
</evidence>
<evidence type="ECO:0000256" key="4">
    <source>
        <dbReference type="ARBA" id="ARBA00022692"/>
    </source>
</evidence>
<dbReference type="Pfam" id="PF00053">
    <property type="entry name" value="EGF_laminin"/>
    <property type="match status" value="3"/>
</dbReference>
<evidence type="ECO:0000256" key="1">
    <source>
        <dbReference type="ARBA" id="ARBA00004479"/>
    </source>
</evidence>
<dbReference type="OrthoDB" id="409374at2759"/>